<comment type="subcellular location">
    <subcellularLocation>
        <location evidence="1">Cell outer membrane</location>
    </subcellularLocation>
</comment>
<keyword evidence="9" id="KW-1185">Reference proteome</keyword>
<dbReference type="OrthoDB" id="5694214at2"/>
<dbReference type="InterPro" id="IPR012944">
    <property type="entry name" value="SusD_RagB_dom"/>
</dbReference>
<dbReference type="EMBL" id="SMFL01000002">
    <property type="protein sequence ID" value="TDE17214.1"/>
    <property type="molecule type" value="Genomic_DNA"/>
</dbReference>
<keyword evidence="5" id="KW-0998">Cell outer membrane</keyword>
<protein>
    <submittedName>
        <fullName evidence="8">RagB/SusD family nutrient uptake outer membrane protein</fullName>
    </submittedName>
</protein>
<evidence type="ECO:0000313" key="9">
    <source>
        <dbReference type="Proteomes" id="UP000294850"/>
    </source>
</evidence>
<evidence type="ECO:0000256" key="4">
    <source>
        <dbReference type="ARBA" id="ARBA00023136"/>
    </source>
</evidence>
<keyword evidence="4" id="KW-0472">Membrane</keyword>
<feature type="domain" description="RagB/SusD" evidence="6">
    <location>
        <begin position="278"/>
        <end position="597"/>
    </location>
</feature>
<evidence type="ECO:0000256" key="2">
    <source>
        <dbReference type="ARBA" id="ARBA00006275"/>
    </source>
</evidence>
<dbReference type="PROSITE" id="PS51257">
    <property type="entry name" value="PROKAR_LIPOPROTEIN"/>
    <property type="match status" value="1"/>
</dbReference>
<accession>A0A4R5DX45</accession>
<feature type="domain" description="SusD-like N-terminal" evidence="7">
    <location>
        <begin position="102"/>
        <end position="233"/>
    </location>
</feature>
<dbReference type="Pfam" id="PF14322">
    <property type="entry name" value="SusD-like_3"/>
    <property type="match status" value="1"/>
</dbReference>
<sequence length="599" mass="67336">MKLNITLSKVKSGLGKLRFPVLALALLTSCDPDLLDTEPYGSVASGNMWTTDNLTNLGMTGVYHGLRLGINTGDASNRELYHYDRLGMSGQPRGADAFLTGTVTVSNGTASSVWSELYEGIHRANDAIKNIALKSPSSAEKKARYTAEAKFLRAYYYFRLNQLFKGVPVYLEPVSLDELTKGRETEEKVWEQVIADLTDAINEPALPLKYAKGNTNFGHVTKGAAYALRGKAYMYTKQWQLAVTDFQNVKTAGYKLFTDAGADSYRLLFKLANEQSDEMIFSIQHMDQSGYGSTTQFFCGNRSSAGSCWNIFLISPDVVELYENKDGSKFNWDKIIPGYSAMPVNKREVYFLRNNLTAAEITAMTAKGLDMSLYLPTGNEQRVLQAYENRDLRLKANVITPYSDYNGITPTISRWPYRTTSNTVIPDLRTDTGNLFYYLHRKFVYEGAAGVEIVNRAYGPIDFPLIRYADVLLMWAEALNELGSTTEATALVNEVRARAGIALLNSSAATTVTGQADLRQRIRNERRVEFVNEGIDYFDELRWQSLKESVFYTGNGVKQIWGTVVTPYIWQGDYLYKWPVPQVEIERNSNLLQNPGWQN</sequence>
<gene>
    <name evidence="8" type="ORF">E0F88_04760</name>
</gene>
<evidence type="ECO:0000259" key="6">
    <source>
        <dbReference type="Pfam" id="PF07980"/>
    </source>
</evidence>
<reference evidence="8 9" key="1">
    <citation type="submission" date="2019-03" db="EMBL/GenBank/DDBJ databases">
        <title>Dyadobacter AR-3-6 sp. nov., isolated from arctic soil.</title>
        <authorList>
            <person name="Chaudhary D.K."/>
        </authorList>
    </citation>
    <scope>NUCLEOTIDE SEQUENCE [LARGE SCALE GENOMIC DNA]</scope>
    <source>
        <strain evidence="8 9">AR-3-6</strain>
    </source>
</reference>
<dbReference type="Pfam" id="PF07980">
    <property type="entry name" value="SusD_RagB"/>
    <property type="match status" value="1"/>
</dbReference>
<name>A0A4R5DX45_9BACT</name>
<dbReference type="CDD" id="cd08977">
    <property type="entry name" value="SusD"/>
    <property type="match status" value="1"/>
</dbReference>
<evidence type="ECO:0000256" key="1">
    <source>
        <dbReference type="ARBA" id="ARBA00004442"/>
    </source>
</evidence>
<dbReference type="InterPro" id="IPR033985">
    <property type="entry name" value="SusD-like_N"/>
</dbReference>
<organism evidence="8 9">
    <name type="scientific">Dyadobacter psychrotolerans</name>
    <dbReference type="NCBI Taxonomy" id="2541721"/>
    <lineage>
        <taxon>Bacteria</taxon>
        <taxon>Pseudomonadati</taxon>
        <taxon>Bacteroidota</taxon>
        <taxon>Cytophagia</taxon>
        <taxon>Cytophagales</taxon>
        <taxon>Spirosomataceae</taxon>
        <taxon>Dyadobacter</taxon>
    </lineage>
</organism>
<dbReference type="InterPro" id="IPR011990">
    <property type="entry name" value="TPR-like_helical_dom_sf"/>
</dbReference>
<proteinExistence type="inferred from homology"/>
<evidence type="ECO:0000259" key="7">
    <source>
        <dbReference type="Pfam" id="PF14322"/>
    </source>
</evidence>
<dbReference type="Proteomes" id="UP000294850">
    <property type="component" value="Unassembled WGS sequence"/>
</dbReference>
<dbReference type="Gene3D" id="1.25.40.390">
    <property type="match status" value="1"/>
</dbReference>
<evidence type="ECO:0000313" key="8">
    <source>
        <dbReference type="EMBL" id="TDE17214.1"/>
    </source>
</evidence>
<evidence type="ECO:0000256" key="3">
    <source>
        <dbReference type="ARBA" id="ARBA00022729"/>
    </source>
</evidence>
<keyword evidence="3" id="KW-0732">Signal</keyword>
<dbReference type="AlphaFoldDB" id="A0A4R5DX45"/>
<dbReference type="SUPFAM" id="SSF48452">
    <property type="entry name" value="TPR-like"/>
    <property type="match status" value="1"/>
</dbReference>
<dbReference type="RefSeq" id="WP_131956978.1">
    <property type="nucleotide sequence ID" value="NZ_SMFL01000002.1"/>
</dbReference>
<dbReference type="GO" id="GO:0009279">
    <property type="term" value="C:cell outer membrane"/>
    <property type="evidence" value="ECO:0007669"/>
    <property type="project" value="UniProtKB-SubCell"/>
</dbReference>
<comment type="caution">
    <text evidence="8">The sequence shown here is derived from an EMBL/GenBank/DDBJ whole genome shotgun (WGS) entry which is preliminary data.</text>
</comment>
<comment type="similarity">
    <text evidence="2">Belongs to the SusD family.</text>
</comment>
<evidence type="ECO:0000256" key="5">
    <source>
        <dbReference type="ARBA" id="ARBA00023237"/>
    </source>
</evidence>